<dbReference type="Gene3D" id="1.10.3990.20">
    <property type="entry name" value="protein bp1543"/>
    <property type="match status" value="1"/>
</dbReference>
<dbReference type="EMBL" id="JBHUII010000008">
    <property type="protein sequence ID" value="MFD2206915.1"/>
    <property type="molecule type" value="Genomic_DNA"/>
</dbReference>
<dbReference type="InterPro" id="IPR027373">
    <property type="entry name" value="RHH_dom"/>
</dbReference>
<keyword evidence="3" id="KW-1185">Reference proteome</keyword>
<name>A0ABW5BQ86_9PROT</name>
<evidence type="ECO:0000313" key="3">
    <source>
        <dbReference type="Proteomes" id="UP001597294"/>
    </source>
</evidence>
<comment type="caution">
    <text evidence="2">The sequence shown here is derived from an EMBL/GenBank/DDBJ whole genome shotgun (WGS) entry which is preliminary data.</text>
</comment>
<sequence length="120" mass="13910">MTEESDEVSFLSQSRKDLHREMKQLDGKNGLVLKNVIISGHRTSLRLEPMMWKGLGEICEREDLALNEVCTLIENRRVQSSLTAAIRVFTLSYFRTAAQENWGWQPYSFEQFVSPSKKKN</sequence>
<protein>
    <submittedName>
        <fullName evidence="2">Ribbon-helix-helix domain-containing protein</fullName>
    </submittedName>
</protein>
<proteinExistence type="predicted"/>
<evidence type="ECO:0000259" key="1">
    <source>
        <dbReference type="Pfam" id="PF13467"/>
    </source>
</evidence>
<gene>
    <name evidence="2" type="ORF">ACFSKO_14900</name>
</gene>
<organism evidence="2 3">
    <name type="scientific">Kiloniella antarctica</name>
    <dbReference type="NCBI Taxonomy" id="1550907"/>
    <lineage>
        <taxon>Bacteria</taxon>
        <taxon>Pseudomonadati</taxon>
        <taxon>Pseudomonadota</taxon>
        <taxon>Alphaproteobacteria</taxon>
        <taxon>Rhodospirillales</taxon>
        <taxon>Kiloniellaceae</taxon>
        <taxon>Kiloniella</taxon>
    </lineage>
</organism>
<evidence type="ECO:0000313" key="2">
    <source>
        <dbReference type="EMBL" id="MFD2206915.1"/>
    </source>
</evidence>
<accession>A0ABW5BQ86</accession>
<dbReference type="Proteomes" id="UP001597294">
    <property type="component" value="Unassembled WGS sequence"/>
</dbReference>
<dbReference type="RefSeq" id="WP_380253024.1">
    <property type="nucleotide sequence ID" value="NZ_JBHUII010000008.1"/>
</dbReference>
<feature type="domain" description="Ribbon-helix-helix" evidence="1">
    <location>
        <begin position="34"/>
        <end position="94"/>
    </location>
</feature>
<reference evidence="3" key="1">
    <citation type="journal article" date="2019" name="Int. J. Syst. Evol. Microbiol.">
        <title>The Global Catalogue of Microorganisms (GCM) 10K type strain sequencing project: providing services to taxonomists for standard genome sequencing and annotation.</title>
        <authorList>
            <consortium name="The Broad Institute Genomics Platform"/>
            <consortium name="The Broad Institute Genome Sequencing Center for Infectious Disease"/>
            <person name="Wu L."/>
            <person name="Ma J."/>
        </authorList>
    </citation>
    <scope>NUCLEOTIDE SEQUENCE [LARGE SCALE GENOMIC DNA]</scope>
    <source>
        <strain evidence="3">CGMCC 4.7192</strain>
    </source>
</reference>
<dbReference type="InterPro" id="IPR038268">
    <property type="entry name" value="RHH_sf"/>
</dbReference>
<dbReference type="Pfam" id="PF13467">
    <property type="entry name" value="RHH_4"/>
    <property type="match status" value="1"/>
</dbReference>